<dbReference type="GO" id="GO:0005829">
    <property type="term" value="C:cytosol"/>
    <property type="evidence" value="ECO:0007669"/>
    <property type="project" value="TreeGrafter"/>
</dbReference>
<dbReference type="Pfam" id="PF08240">
    <property type="entry name" value="ADH_N"/>
    <property type="match status" value="1"/>
</dbReference>
<dbReference type="FunFam" id="3.40.50.720:FF:000053">
    <property type="entry name" value="Quinone oxidoreductase 1"/>
    <property type="match status" value="1"/>
</dbReference>
<keyword evidence="5" id="KW-1185">Reference proteome</keyword>
<dbReference type="InterPro" id="IPR047618">
    <property type="entry name" value="QOR-like"/>
</dbReference>
<evidence type="ECO:0000313" key="4">
    <source>
        <dbReference type="EMBL" id="QIQ01904.1"/>
    </source>
</evidence>
<dbReference type="Proteomes" id="UP000501179">
    <property type="component" value="Chromosome"/>
</dbReference>
<feature type="domain" description="Enoyl reductase (ER)" evidence="3">
    <location>
        <begin position="10"/>
        <end position="320"/>
    </location>
</feature>
<keyword evidence="2" id="KW-0560">Oxidoreductase</keyword>
<dbReference type="GO" id="GO:0035925">
    <property type="term" value="F:mRNA 3'-UTR AU-rich region binding"/>
    <property type="evidence" value="ECO:0007669"/>
    <property type="project" value="TreeGrafter"/>
</dbReference>
<dbReference type="AlphaFoldDB" id="A0A6G9GUN1"/>
<dbReference type="RefSeq" id="WP_167024843.1">
    <property type="nucleotide sequence ID" value="NZ_CP050177.1"/>
</dbReference>
<evidence type="ECO:0000259" key="3">
    <source>
        <dbReference type="SMART" id="SM00829"/>
    </source>
</evidence>
<dbReference type="InterPro" id="IPR013149">
    <property type="entry name" value="ADH-like_C"/>
</dbReference>
<accession>A0A6G9GUN1</accession>
<evidence type="ECO:0000256" key="1">
    <source>
        <dbReference type="ARBA" id="ARBA00022857"/>
    </source>
</evidence>
<dbReference type="PROSITE" id="PS01162">
    <property type="entry name" value="QOR_ZETA_CRYSTAL"/>
    <property type="match status" value="1"/>
</dbReference>
<dbReference type="EMBL" id="CP050177">
    <property type="protein sequence ID" value="QIQ01904.1"/>
    <property type="molecule type" value="Genomic_DNA"/>
</dbReference>
<dbReference type="InterPro" id="IPR002364">
    <property type="entry name" value="Quin_OxRdtase/zeta-crystal_CS"/>
</dbReference>
<protein>
    <submittedName>
        <fullName evidence="4">Quinone oxidoreductase</fullName>
    </submittedName>
</protein>
<evidence type="ECO:0000256" key="2">
    <source>
        <dbReference type="ARBA" id="ARBA00023002"/>
    </source>
</evidence>
<dbReference type="Gene3D" id="3.40.50.720">
    <property type="entry name" value="NAD(P)-binding Rossmann-like Domain"/>
    <property type="match status" value="1"/>
</dbReference>
<dbReference type="CDD" id="cd05286">
    <property type="entry name" value="QOR2"/>
    <property type="match status" value="1"/>
</dbReference>
<dbReference type="InterPro" id="IPR036291">
    <property type="entry name" value="NAD(P)-bd_dom_sf"/>
</dbReference>
<dbReference type="GO" id="GO:0003960">
    <property type="term" value="F:quinone reductase (NADPH) activity"/>
    <property type="evidence" value="ECO:0007669"/>
    <property type="project" value="InterPro"/>
</dbReference>
<gene>
    <name evidence="4" type="ORF">HA039_06005</name>
</gene>
<organism evidence="4 5">
    <name type="scientific">Streptomyces liangshanensis</name>
    <dbReference type="NCBI Taxonomy" id="2717324"/>
    <lineage>
        <taxon>Bacteria</taxon>
        <taxon>Bacillati</taxon>
        <taxon>Actinomycetota</taxon>
        <taxon>Actinomycetes</taxon>
        <taxon>Kitasatosporales</taxon>
        <taxon>Streptomycetaceae</taxon>
        <taxon>Streptomyces</taxon>
    </lineage>
</organism>
<dbReference type="InterPro" id="IPR013154">
    <property type="entry name" value="ADH-like_N"/>
</dbReference>
<sequence>MRRIEFDRTGGPDVLTLVERDTPAPGPGELLVRITAAGVNYFDVNQREGAFPVELPHAVGGEGTGTVTAVGEGVHQHAPGDRVAWLGLSGSYADQAIVPAASAVAVPDAITGETAVAIMLQGVTAHYLATSTWPVRPGQTALVHAAAGGVGQLLTQIVKLRGGRVVATVSTEEKAAIARANGADHVIDYSTTDFADATLELLGGRGVDVVYDGVGRSTFAGGLRVLRTRGMLVVYGLSSGPVPPFDLHELNANGSLSVTGPNPGDYLRSPEEFGGRVKDLFTWVGAGDLTVNIGARYPLAEAARAHDDLENRRTTGKLLLIP</sequence>
<dbReference type="PANTHER" id="PTHR48106">
    <property type="entry name" value="QUINONE OXIDOREDUCTASE PIG3-RELATED"/>
    <property type="match status" value="1"/>
</dbReference>
<keyword evidence="1" id="KW-0521">NADP</keyword>
<name>A0A6G9GUN1_9ACTN</name>
<dbReference type="PANTHER" id="PTHR48106:SF13">
    <property type="entry name" value="QUINONE OXIDOREDUCTASE-RELATED"/>
    <property type="match status" value="1"/>
</dbReference>
<dbReference type="InterPro" id="IPR011032">
    <property type="entry name" value="GroES-like_sf"/>
</dbReference>
<dbReference type="InterPro" id="IPR020843">
    <property type="entry name" value="ER"/>
</dbReference>
<dbReference type="SMART" id="SM00829">
    <property type="entry name" value="PKS_ER"/>
    <property type="match status" value="1"/>
</dbReference>
<dbReference type="SUPFAM" id="SSF51735">
    <property type="entry name" value="NAD(P)-binding Rossmann-fold domains"/>
    <property type="match status" value="1"/>
</dbReference>
<proteinExistence type="predicted"/>
<dbReference type="Gene3D" id="3.90.180.10">
    <property type="entry name" value="Medium-chain alcohol dehydrogenases, catalytic domain"/>
    <property type="match status" value="1"/>
</dbReference>
<dbReference type="GO" id="GO:0008270">
    <property type="term" value="F:zinc ion binding"/>
    <property type="evidence" value="ECO:0007669"/>
    <property type="project" value="InterPro"/>
</dbReference>
<dbReference type="Pfam" id="PF00107">
    <property type="entry name" value="ADH_zinc_N"/>
    <property type="match status" value="1"/>
</dbReference>
<dbReference type="KEGG" id="slia:HA039_06005"/>
<dbReference type="GO" id="GO:0070402">
    <property type="term" value="F:NADPH binding"/>
    <property type="evidence" value="ECO:0007669"/>
    <property type="project" value="TreeGrafter"/>
</dbReference>
<evidence type="ECO:0000313" key="5">
    <source>
        <dbReference type="Proteomes" id="UP000501179"/>
    </source>
</evidence>
<reference evidence="4 5" key="1">
    <citation type="submission" date="2020-03" db="EMBL/GenBank/DDBJ databases">
        <title>A novel species.</title>
        <authorList>
            <person name="Gao J."/>
        </authorList>
    </citation>
    <scope>NUCLEOTIDE SEQUENCE [LARGE SCALE GENOMIC DNA]</scope>
    <source>
        <strain evidence="4 5">QMT-12</strain>
    </source>
</reference>
<dbReference type="SUPFAM" id="SSF50129">
    <property type="entry name" value="GroES-like"/>
    <property type="match status" value="1"/>
</dbReference>